<name>A0A6H1UD53_9GAMM</name>
<dbReference type="PROSITE" id="PS00198">
    <property type="entry name" value="4FE4S_FER_1"/>
    <property type="match status" value="1"/>
</dbReference>
<evidence type="ECO:0000313" key="10">
    <source>
        <dbReference type="Proteomes" id="UP000501602"/>
    </source>
</evidence>
<reference evidence="9 10" key="1">
    <citation type="submission" date="2020-04" db="EMBL/GenBank/DDBJ databases">
        <title>Ferrimonas sp. S7 isolated from sea water.</title>
        <authorList>
            <person name="Bae S.S."/>
            <person name="Baek K."/>
        </authorList>
    </citation>
    <scope>NUCLEOTIDE SEQUENCE [LARGE SCALE GENOMIC DNA]</scope>
    <source>
        <strain evidence="9 10">S7</strain>
    </source>
</reference>
<evidence type="ECO:0000256" key="1">
    <source>
        <dbReference type="ARBA" id="ARBA00004236"/>
    </source>
</evidence>
<dbReference type="GO" id="GO:0046872">
    <property type="term" value="F:metal ion binding"/>
    <property type="evidence" value="ECO:0007669"/>
    <property type="project" value="UniProtKB-KW"/>
</dbReference>
<keyword evidence="10" id="KW-1185">Reference proteome</keyword>
<dbReference type="InterPro" id="IPR017896">
    <property type="entry name" value="4Fe4S_Fe-S-bd"/>
</dbReference>
<feature type="transmembrane region" description="Helical" evidence="7">
    <location>
        <begin position="7"/>
        <end position="24"/>
    </location>
</feature>
<keyword evidence="6 7" id="KW-0472">Membrane</keyword>
<gene>
    <name evidence="9" type="ORF">HER31_01740</name>
</gene>
<accession>A0A6H1UD53</accession>
<keyword evidence="4" id="KW-0408">Iron</keyword>
<evidence type="ECO:0000256" key="4">
    <source>
        <dbReference type="ARBA" id="ARBA00023004"/>
    </source>
</evidence>
<feature type="transmembrane region" description="Helical" evidence="7">
    <location>
        <begin position="269"/>
        <end position="289"/>
    </location>
</feature>
<evidence type="ECO:0000313" key="9">
    <source>
        <dbReference type="EMBL" id="QIZ75732.1"/>
    </source>
</evidence>
<feature type="transmembrane region" description="Helical" evidence="7">
    <location>
        <begin position="147"/>
        <end position="165"/>
    </location>
</feature>
<feature type="transmembrane region" description="Helical" evidence="7">
    <location>
        <begin position="206"/>
        <end position="228"/>
    </location>
</feature>
<evidence type="ECO:0000256" key="5">
    <source>
        <dbReference type="ARBA" id="ARBA00023014"/>
    </source>
</evidence>
<dbReference type="GO" id="GO:0051536">
    <property type="term" value="F:iron-sulfur cluster binding"/>
    <property type="evidence" value="ECO:0007669"/>
    <property type="project" value="UniProtKB-KW"/>
</dbReference>
<feature type="transmembrane region" description="Helical" evidence="7">
    <location>
        <begin position="30"/>
        <end position="61"/>
    </location>
</feature>
<keyword evidence="7" id="KW-1133">Transmembrane helix</keyword>
<keyword evidence="5" id="KW-0411">Iron-sulfur</keyword>
<dbReference type="PROSITE" id="PS51379">
    <property type="entry name" value="4FE4S_FER_2"/>
    <property type="match status" value="1"/>
</dbReference>
<dbReference type="InterPro" id="IPR017900">
    <property type="entry name" value="4Fe4S_Fe_S_CS"/>
</dbReference>
<organism evidence="9 10">
    <name type="scientific">Ferrimonas lipolytica</name>
    <dbReference type="NCBI Taxonomy" id="2724191"/>
    <lineage>
        <taxon>Bacteria</taxon>
        <taxon>Pseudomonadati</taxon>
        <taxon>Pseudomonadota</taxon>
        <taxon>Gammaproteobacteria</taxon>
        <taxon>Alteromonadales</taxon>
        <taxon>Ferrimonadaceae</taxon>
        <taxon>Ferrimonas</taxon>
    </lineage>
</organism>
<feature type="transmembrane region" description="Helical" evidence="7">
    <location>
        <begin position="121"/>
        <end position="140"/>
    </location>
</feature>
<dbReference type="PANTHER" id="PTHR30224:SF4">
    <property type="entry name" value="ELECTRON TRANSPORT PROTEIN YCCM-RELATED"/>
    <property type="match status" value="1"/>
</dbReference>
<feature type="transmembrane region" description="Helical" evidence="7">
    <location>
        <begin position="362"/>
        <end position="383"/>
    </location>
</feature>
<dbReference type="Proteomes" id="UP000501602">
    <property type="component" value="Chromosome"/>
</dbReference>
<evidence type="ECO:0000259" key="8">
    <source>
        <dbReference type="PROSITE" id="PS51379"/>
    </source>
</evidence>
<keyword evidence="7" id="KW-0812">Transmembrane</keyword>
<evidence type="ECO:0000256" key="6">
    <source>
        <dbReference type="ARBA" id="ARBA00023136"/>
    </source>
</evidence>
<feature type="transmembrane region" description="Helical" evidence="7">
    <location>
        <begin position="82"/>
        <end position="101"/>
    </location>
</feature>
<dbReference type="GO" id="GO:0005886">
    <property type="term" value="C:plasma membrane"/>
    <property type="evidence" value="ECO:0007669"/>
    <property type="project" value="UniProtKB-SubCell"/>
</dbReference>
<dbReference type="PANTHER" id="PTHR30224">
    <property type="entry name" value="ELECTRON TRANSPORT PROTEIN"/>
    <property type="match status" value="1"/>
</dbReference>
<feature type="domain" description="4Fe-4S ferredoxin-type" evidence="8">
    <location>
        <begin position="322"/>
        <end position="352"/>
    </location>
</feature>
<dbReference type="Pfam" id="PF13237">
    <property type="entry name" value="Fer4_10"/>
    <property type="match status" value="1"/>
</dbReference>
<dbReference type="SUPFAM" id="SSF54862">
    <property type="entry name" value="4Fe-4S ferredoxins"/>
    <property type="match status" value="1"/>
</dbReference>
<feature type="transmembrane region" description="Helical" evidence="7">
    <location>
        <begin position="240"/>
        <end position="263"/>
    </location>
</feature>
<comment type="subcellular location">
    <subcellularLocation>
        <location evidence="1">Cell membrane</location>
    </subcellularLocation>
</comment>
<sequence>MTVVESISLMLGLLYAASLLYFSGKKWGAGLTVALTGAAVVAASAWPLLVGAAVAIAVLVGMKRWQPQLAQGEGRENQIRELVHHFFSLSILIVGMQYVLYHALLLNDMGGSLIRPDVVDAFLPIAGGIGIRSILTINVWDSHHPAAAVMLLTVVVSAIVCKRAFCGWACPLSLAGTYLYKLRKRFIAGDAVPPKWLDWPLRMLKYLLLIALVYIVFGMPAESLPYYLNGNYHKVADVKMGMFFLNPSLIAAIIIGIILVMAAWQQHAFCRYLCPYGAGLGLVSFLSPLKIRRDSKSCLIESRGMKCDKCSRACPARIQVHQQISIRSDECQACMRCVSACPKSAALGFSTRNNWRVSARGIAIIMLVVMFGIPLAAYAGGYWHSDVTDAIRLQLIPYLNSIGH</sequence>
<dbReference type="AlphaFoldDB" id="A0A6H1UD53"/>
<evidence type="ECO:0000256" key="2">
    <source>
        <dbReference type="ARBA" id="ARBA00022475"/>
    </source>
</evidence>
<keyword evidence="2" id="KW-1003">Cell membrane</keyword>
<evidence type="ECO:0000256" key="3">
    <source>
        <dbReference type="ARBA" id="ARBA00022723"/>
    </source>
</evidence>
<dbReference type="InterPro" id="IPR052378">
    <property type="entry name" value="NosR_regulator"/>
</dbReference>
<protein>
    <submittedName>
        <fullName evidence="9">4Fe-4S binding protein</fullName>
    </submittedName>
</protein>
<dbReference type="EMBL" id="CP051180">
    <property type="protein sequence ID" value="QIZ75732.1"/>
    <property type="molecule type" value="Genomic_DNA"/>
</dbReference>
<dbReference type="Gene3D" id="3.30.70.20">
    <property type="match status" value="1"/>
</dbReference>
<keyword evidence="3" id="KW-0479">Metal-binding</keyword>
<dbReference type="KEGG" id="fes:HER31_01740"/>
<dbReference type="Pfam" id="PF12801">
    <property type="entry name" value="Fer4_5"/>
    <property type="match status" value="1"/>
</dbReference>
<evidence type="ECO:0000256" key="7">
    <source>
        <dbReference type="SAM" id="Phobius"/>
    </source>
</evidence>
<dbReference type="RefSeq" id="WP_168658993.1">
    <property type="nucleotide sequence ID" value="NZ_CP051180.1"/>
</dbReference>
<proteinExistence type="predicted"/>